<dbReference type="InterPro" id="IPR052139">
    <property type="entry name" value="Methylosome_Comp_WDR77"/>
</dbReference>
<comment type="subcellular location">
    <subcellularLocation>
        <location evidence="1">Cytoplasm</location>
    </subcellularLocation>
</comment>
<reference evidence="9" key="1">
    <citation type="thesis" date="2020" institute="ProQuest LLC" country="789 East Eisenhower Parkway, Ann Arbor, MI, USA">
        <title>Comparative Genomics and Chromosome Evolution.</title>
        <authorList>
            <person name="Mudd A.B."/>
        </authorList>
    </citation>
    <scope>NUCLEOTIDE SEQUENCE</scope>
    <source>
        <strain evidence="9">HN-11 Male</strain>
        <tissue evidence="9">Kidney and liver</tissue>
    </source>
</reference>
<dbReference type="InterPro" id="IPR019775">
    <property type="entry name" value="WD40_repeat_CS"/>
</dbReference>
<evidence type="ECO:0000256" key="8">
    <source>
        <dbReference type="PROSITE-ProRule" id="PRU00221"/>
    </source>
</evidence>
<dbReference type="Pfam" id="PF00400">
    <property type="entry name" value="WD40"/>
    <property type="match status" value="2"/>
</dbReference>
<dbReference type="GO" id="GO:0034709">
    <property type="term" value="C:methylosome"/>
    <property type="evidence" value="ECO:0007669"/>
    <property type="project" value="TreeGrafter"/>
</dbReference>
<dbReference type="Proteomes" id="UP000770717">
    <property type="component" value="Unassembled WGS sequence"/>
</dbReference>
<dbReference type="PANTHER" id="PTHR46853:SF1">
    <property type="entry name" value="METHYLOSOME PROTEIN 50"/>
    <property type="match status" value="1"/>
</dbReference>
<dbReference type="InterPro" id="IPR036322">
    <property type="entry name" value="WD40_repeat_dom_sf"/>
</dbReference>
<evidence type="ECO:0000256" key="7">
    <source>
        <dbReference type="ARBA" id="ARBA00041769"/>
    </source>
</evidence>
<dbReference type="PROSITE" id="PS50294">
    <property type="entry name" value="WD_REPEATS_REGION"/>
    <property type="match status" value="2"/>
</dbReference>
<dbReference type="PANTHER" id="PTHR46853">
    <property type="entry name" value="METHYLOSOME PROTEIN 50"/>
    <property type="match status" value="1"/>
</dbReference>
<dbReference type="OrthoDB" id="10260946at2759"/>
<gene>
    <name evidence="9" type="ORF">GDO78_008582</name>
</gene>
<dbReference type="InterPro" id="IPR001680">
    <property type="entry name" value="WD40_rpt"/>
</dbReference>
<dbReference type="SUPFAM" id="SSF50978">
    <property type="entry name" value="WD40 repeat-like"/>
    <property type="match status" value="1"/>
</dbReference>
<evidence type="ECO:0000256" key="4">
    <source>
        <dbReference type="ARBA" id="ARBA00022737"/>
    </source>
</evidence>
<keyword evidence="3 8" id="KW-0853">WD repeat</keyword>
<feature type="repeat" description="WD" evidence="8">
    <location>
        <begin position="111"/>
        <end position="152"/>
    </location>
</feature>
<feature type="repeat" description="WD" evidence="8">
    <location>
        <begin position="153"/>
        <end position="195"/>
    </location>
</feature>
<comment type="caution">
    <text evidence="9">The sequence shown here is derived from an EMBL/GenBank/DDBJ whole genome shotgun (WGS) entry which is preliminary data.</text>
</comment>
<evidence type="ECO:0000313" key="10">
    <source>
        <dbReference type="Proteomes" id="UP000770717"/>
    </source>
</evidence>
<keyword evidence="2" id="KW-0963">Cytoplasm</keyword>
<evidence type="ECO:0000256" key="6">
    <source>
        <dbReference type="ARBA" id="ARBA00041554"/>
    </source>
</evidence>
<proteinExistence type="predicted"/>
<accession>A0A8J6FEJ9</accession>
<evidence type="ECO:0000256" key="1">
    <source>
        <dbReference type="ARBA" id="ARBA00004496"/>
    </source>
</evidence>
<keyword evidence="4" id="KW-0677">Repeat</keyword>
<dbReference type="PROSITE" id="PS00678">
    <property type="entry name" value="WD_REPEATS_1"/>
    <property type="match status" value="1"/>
</dbReference>
<dbReference type="InterPro" id="IPR015943">
    <property type="entry name" value="WD40/YVTN_repeat-like_dom_sf"/>
</dbReference>
<evidence type="ECO:0000256" key="2">
    <source>
        <dbReference type="ARBA" id="ARBA00022490"/>
    </source>
</evidence>
<evidence type="ECO:0000313" key="9">
    <source>
        <dbReference type="EMBL" id="KAG9485575.1"/>
    </source>
</evidence>
<organism evidence="9 10">
    <name type="scientific">Eleutherodactylus coqui</name>
    <name type="common">Puerto Rican coqui</name>
    <dbReference type="NCBI Taxonomy" id="57060"/>
    <lineage>
        <taxon>Eukaryota</taxon>
        <taxon>Metazoa</taxon>
        <taxon>Chordata</taxon>
        <taxon>Craniata</taxon>
        <taxon>Vertebrata</taxon>
        <taxon>Euteleostomi</taxon>
        <taxon>Amphibia</taxon>
        <taxon>Batrachia</taxon>
        <taxon>Anura</taxon>
        <taxon>Neobatrachia</taxon>
        <taxon>Hyloidea</taxon>
        <taxon>Eleutherodactylidae</taxon>
        <taxon>Eleutherodactylinae</taxon>
        <taxon>Eleutherodactylus</taxon>
        <taxon>Eleutherodactylus</taxon>
    </lineage>
</organism>
<evidence type="ECO:0000256" key="3">
    <source>
        <dbReference type="ARBA" id="ARBA00022574"/>
    </source>
</evidence>
<dbReference type="Gene3D" id="2.130.10.10">
    <property type="entry name" value="YVTN repeat-like/Quinoprotein amine dehydrogenase"/>
    <property type="match status" value="1"/>
</dbReference>
<dbReference type="AlphaFoldDB" id="A0A8J6FEJ9"/>
<name>A0A8J6FEJ9_ELECQ</name>
<dbReference type="SMART" id="SM00320">
    <property type="entry name" value="WD40"/>
    <property type="match status" value="6"/>
</dbReference>
<dbReference type="EMBL" id="WNTK01000004">
    <property type="protein sequence ID" value="KAG9485575.1"/>
    <property type="molecule type" value="Genomic_DNA"/>
</dbReference>
<dbReference type="PROSITE" id="PS50082">
    <property type="entry name" value="WD_REPEATS_2"/>
    <property type="match status" value="2"/>
</dbReference>
<evidence type="ECO:0000256" key="5">
    <source>
        <dbReference type="ARBA" id="ARBA00040457"/>
    </source>
</evidence>
<sequence length="331" mass="35976">MSSGSPWGSPMRAPACMETQLGAVRYRRDNTMLLSASSLNSRTWGGSIWVFKDPTEAPNESMCTAGVQTETGVADVAWVLDRGILVASDSGAVELWELLDNESLLVNKFTKYEHDDVVTTLSVFTGGTLAVSGSKDFSVQIWDLSQKTPLKSYRAHSSQVNCVSACPGKETIFLSCGEDNRVLLWDTRNPKPAKSINFCTPNVSPTYVTWHPNKDDIFACGDEMGNVYIVNVSTPESAAAVASHSRSITGLAYSSHSSPFLASISEDCSVVVLDADSSEIFRDQSHQDFVTGVAWSPNDLSSFTTVGWDHKVLHHNLPKADKPESPAETQE</sequence>
<dbReference type="GO" id="GO:0007309">
    <property type="term" value="P:oocyte axis specification"/>
    <property type="evidence" value="ECO:0007669"/>
    <property type="project" value="TreeGrafter"/>
</dbReference>
<protein>
    <recommendedName>
        <fullName evidence="5">Methylosome protein WDR77</fullName>
    </recommendedName>
    <alternativeName>
        <fullName evidence="7">Methylosome protein 50</fullName>
    </alternativeName>
    <alternativeName>
        <fullName evidence="6">WD repeat-containing protein 77</fullName>
    </alternativeName>
</protein>
<keyword evidence="10" id="KW-1185">Reference proteome</keyword>